<reference evidence="2" key="1">
    <citation type="submission" date="2021-06" db="EMBL/GenBank/DDBJ databases">
        <title>Parelaphostrongylus tenuis whole genome reference sequence.</title>
        <authorList>
            <person name="Garwood T.J."/>
            <person name="Larsen P.A."/>
            <person name="Fountain-Jones N.M."/>
            <person name="Garbe J.R."/>
            <person name="Macchietto M.G."/>
            <person name="Kania S.A."/>
            <person name="Gerhold R.W."/>
            <person name="Richards J.E."/>
            <person name="Wolf T.M."/>
        </authorList>
    </citation>
    <scope>NUCLEOTIDE SEQUENCE</scope>
    <source>
        <strain evidence="2">MNPRO001-30</strain>
        <tissue evidence="2">Meninges</tissue>
    </source>
</reference>
<dbReference type="AlphaFoldDB" id="A0AAD5WD66"/>
<dbReference type="EMBL" id="JAHQIW010005486">
    <property type="protein sequence ID" value="KAJ1366215.1"/>
    <property type="molecule type" value="Genomic_DNA"/>
</dbReference>
<gene>
    <name evidence="2" type="ORF">KIN20_026815</name>
</gene>
<evidence type="ECO:0008006" key="4">
    <source>
        <dbReference type="Google" id="ProtNLM"/>
    </source>
</evidence>
<evidence type="ECO:0000256" key="1">
    <source>
        <dbReference type="SAM" id="SignalP"/>
    </source>
</evidence>
<organism evidence="2 3">
    <name type="scientific">Parelaphostrongylus tenuis</name>
    <name type="common">Meningeal worm</name>
    <dbReference type="NCBI Taxonomy" id="148309"/>
    <lineage>
        <taxon>Eukaryota</taxon>
        <taxon>Metazoa</taxon>
        <taxon>Ecdysozoa</taxon>
        <taxon>Nematoda</taxon>
        <taxon>Chromadorea</taxon>
        <taxon>Rhabditida</taxon>
        <taxon>Rhabditina</taxon>
        <taxon>Rhabditomorpha</taxon>
        <taxon>Strongyloidea</taxon>
        <taxon>Metastrongylidae</taxon>
        <taxon>Parelaphostrongylus</taxon>
    </lineage>
</organism>
<evidence type="ECO:0000313" key="3">
    <source>
        <dbReference type="Proteomes" id="UP001196413"/>
    </source>
</evidence>
<keyword evidence="1" id="KW-0732">Signal</keyword>
<feature type="chain" id="PRO_5041962633" description="Secreted protein" evidence="1">
    <location>
        <begin position="25"/>
        <end position="177"/>
    </location>
</feature>
<dbReference type="PROSITE" id="PS51257">
    <property type="entry name" value="PROKAR_LIPOPROTEIN"/>
    <property type="match status" value="1"/>
</dbReference>
<protein>
    <recommendedName>
        <fullName evidence="4">Secreted protein</fullName>
    </recommendedName>
</protein>
<sequence>MKMVRLLTDPNMISLLTMVSMALGCGVMPPGQGSSLSAASLCLLPCFTSKTLQSQSVPDIATNAGGAEGLISRLIMQTVFDVLECQARSVLLPDAVISSILDQLNATNNYERLNCQKAVLSLMGSVTQKDEPTCIISGNMVTGICSVMNDNNMCNDVTATLASISASYTAISETFMV</sequence>
<proteinExistence type="predicted"/>
<keyword evidence="3" id="KW-1185">Reference proteome</keyword>
<comment type="caution">
    <text evidence="2">The sequence shown here is derived from an EMBL/GenBank/DDBJ whole genome shotgun (WGS) entry which is preliminary data.</text>
</comment>
<feature type="signal peptide" evidence="1">
    <location>
        <begin position="1"/>
        <end position="24"/>
    </location>
</feature>
<accession>A0AAD5WD66</accession>
<dbReference type="Proteomes" id="UP001196413">
    <property type="component" value="Unassembled WGS sequence"/>
</dbReference>
<name>A0AAD5WD66_PARTN</name>
<evidence type="ECO:0000313" key="2">
    <source>
        <dbReference type="EMBL" id="KAJ1366215.1"/>
    </source>
</evidence>